<accession>A0A0F6IDC2</accession>
<proteinExistence type="predicted"/>
<keyword evidence="3" id="KW-0808">Transferase</keyword>
<feature type="domain" description="N-acetyltransferase" evidence="2">
    <location>
        <begin position="1"/>
        <end position="161"/>
    </location>
</feature>
<evidence type="ECO:0000256" key="1">
    <source>
        <dbReference type="ARBA" id="ARBA00023251"/>
    </source>
</evidence>
<keyword evidence="1" id="KW-0046">Antibiotic resistance</keyword>
<protein>
    <submittedName>
        <fullName evidence="3">Acetyltransferase (GNAT) domain protein</fullName>
    </submittedName>
</protein>
<evidence type="ECO:0000313" key="3">
    <source>
        <dbReference type="EMBL" id="EMJ36047.1"/>
    </source>
</evidence>
<sequence length="165" mass="19444">MPLRIATLSDLKTLQSWDKKQHVIEATGGDATFDWEYELPRIVSWREFLIFEERERSIGFVQIIDPKEEETTHYWGEEEANLKAIDIWIGEEMDLGCGYGTKMMQEALQRCFKLTKIKSVLIDPLVSNARAIRFYERFGFKPIARRMFGEDDCIVLRLERDDFVL</sequence>
<dbReference type="Pfam" id="PF13523">
    <property type="entry name" value="Acetyltransf_8"/>
    <property type="match status" value="1"/>
</dbReference>
<dbReference type="InterPro" id="IPR016181">
    <property type="entry name" value="Acyl_CoA_acyltransferase"/>
</dbReference>
<dbReference type="PANTHER" id="PTHR31438:SF1">
    <property type="entry name" value="LYSINE N-ACYLTRANSFERASE C17G9.06C-RELATED"/>
    <property type="match status" value="1"/>
</dbReference>
<dbReference type="EMBL" id="AKWR02000142">
    <property type="protein sequence ID" value="EMJ36047.1"/>
    <property type="molecule type" value="Genomic_DNA"/>
</dbReference>
<comment type="caution">
    <text evidence="3">The sequence shown here is derived from an EMBL/GenBank/DDBJ whole genome shotgun (WGS) entry which is preliminary data.</text>
</comment>
<dbReference type="PROSITE" id="PS51186">
    <property type="entry name" value="GNAT"/>
    <property type="match status" value="1"/>
</dbReference>
<dbReference type="GO" id="GO:0046677">
    <property type="term" value="P:response to antibiotic"/>
    <property type="evidence" value="ECO:0007669"/>
    <property type="project" value="UniProtKB-KW"/>
</dbReference>
<dbReference type="InterPro" id="IPR000182">
    <property type="entry name" value="GNAT_dom"/>
</dbReference>
<dbReference type="GO" id="GO:0016410">
    <property type="term" value="F:N-acyltransferase activity"/>
    <property type="evidence" value="ECO:0007669"/>
    <property type="project" value="TreeGrafter"/>
</dbReference>
<dbReference type="SUPFAM" id="SSF55729">
    <property type="entry name" value="Acyl-CoA N-acyltransferases (Nat)"/>
    <property type="match status" value="1"/>
</dbReference>
<dbReference type="Gene3D" id="3.40.630.30">
    <property type="match status" value="1"/>
</dbReference>
<dbReference type="PANTHER" id="PTHR31438">
    <property type="entry name" value="LYSINE N-ACYLTRANSFERASE C17G9.06C-RELATED"/>
    <property type="match status" value="1"/>
</dbReference>
<dbReference type="AlphaFoldDB" id="A0A0F6IDC2"/>
<organism evidence="3 4">
    <name type="scientific">Leptospira interrogans str. FPW1039</name>
    <dbReference type="NCBI Taxonomy" id="1193040"/>
    <lineage>
        <taxon>Bacteria</taxon>
        <taxon>Pseudomonadati</taxon>
        <taxon>Spirochaetota</taxon>
        <taxon>Spirochaetia</taxon>
        <taxon>Leptospirales</taxon>
        <taxon>Leptospiraceae</taxon>
        <taxon>Leptospira</taxon>
    </lineage>
</organism>
<dbReference type="Proteomes" id="UP000012164">
    <property type="component" value="Unassembled WGS sequence"/>
</dbReference>
<name>A0A0F6IDC2_LEPIR</name>
<gene>
    <name evidence="3" type="ORF">LEP1GSC079_3457</name>
</gene>
<evidence type="ECO:0000259" key="2">
    <source>
        <dbReference type="PROSITE" id="PS51186"/>
    </source>
</evidence>
<evidence type="ECO:0000313" key="4">
    <source>
        <dbReference type="Proteomes" id="UP000012164"/>
    </source>
</evidence>
<reference evidence="3 4" key="1">
    <citation type="submission" date="2013-01" db="EMBL/GenBank/DDBJ databases">
        <authorList>
            <person name="Harkins D.M."/>
            <person name="Durkin A.S."/>
            <person name="Brinkac L.M."/>
            <person name="Haft D.H."/>
            <person name="Selengut J.D."/>
            <person name="Sanka R."/>
            <person name="DePew J."/>
            <person name="Purushe J."/>
            <person name="Peacock S.J."/>
            <person name="Thaipadungpanit J."/>
            <person name="Wuthiekanun V.W."/>
            <person name="Day N.P."/>
            <person name="Vinetz J.M."/>
            <person name="Sutton G.G."/>
            <person name="Nierman W.C."/>
            <person name="Fouts D.E."/>
        </authorList>
    </citation>
    <scope>NUCLEOTIDE SEQUENCE [LARGE SCALE GENOMIC DNA]</scope>
    <source>
        <strain evidence="3 4">FPW1039</strain>
    </source>
</reference>